<organism evidence="1">
    <name type="scientific">Paenibacillus sp. BIHB 4019</name>
    <dbReference type="NCBI Taxonomy" id="1870819"/>
    <lineage>
        <taxon>Bacteria</taxon>
        <taxon>Bacillati</taxon>
        <taxon>Bacillota</taxon>
        <taxon>Bacilli</taxon>
        <taxon>Bacillales</taxon>
        <taxon>Paenibacillaceae</taxon>
        <taxon>Paenibacillus</taxon>
    </lineage>
</organism>
<dbReference type="RefSeq" id="WP_099517236.1">
    <property type="nucleotide sequence ID" value="NZ_CP016808.1"/>
</dbReference>
<dbReference type="EMBL" id="CP016808">
    <property type="protein sequence ID" value="ANY65864.1"/>
    <property type="molecule type" value="Genomic_DNA"/>
</dbReference>
<dbReference type="AlphaFoldDB" id="A0A1B2DDS2"/>
<protein>
    <submittedName>
        <fullName evidence="1">Uncharacterized protein</fullName>
    </submittedName>
</protein>
<accession>A0A1B2DDS2</accession>
<reference evidence="1" key="1">
    <citation type="submission" date="2016-08" db="EMBL/GenBank/DDBJ databases">
        <title>Complete Genome Seqeunce of Paenibacillus sp. BIHB 4019 from tea rhizoplane.</title>
        <authorList>
            <person name="Thakur R."/>
            <person name="Swarnkar M.K."/>
            <person name="Gulati A."/>
        </authorList>
    </citation>
    <scope>NUCLEOTIDE SEQUENCE [LARGE SCALE GENOMIC DNA]</scope>
    <source>
        <strain evidence="1">BIHB4019</strain>
    </source>
</reference>
<sequence length="205" mass="23027">MLSCTVSVTNEASYSANICLFQLFPELKDPTARTYIWLAAPSKPFAGSTQFTWEPKYQFMWRTFQDSDSQGASSVGAVEYKDATLWRSNAIVLLKAAGGSYYFSQPYEANDNEHYYMKADRTVDPADKVRIGLGQSSRPIMTVEAHPNTLTGLQSNPVAYMVYGHWQTGQVIEPEMYMQQALELNFSGKQQLNVHISSSNQLHLA</sequence>
<proteinExistence type="predicted"/>
<name>A0A1B2DDS2_9BACL</name>
<evidence type="ECO:0000313" key="1">
    <source>
        <dbReference type="EMBL" id="ANY65864.1"/>
    </source>
</evidence>
<gene>
    <name evidence="1" type="ORF">BBD42_04820</name>
</gene>